<dbReference type="Proteomes" id="UP000677436">
    <property type="component" value="Chromosome"/>
</dbReference>
<dbReference type="EMBL" id="AP024601">
    <property type="protein sequence ID" value="BCU82172.1"/>
    <property type="molecule type" value="Genomic_DNA"/>
</dbReference>
<dbReference type="RefSeq" id="WP_212772542.1">
    <property type="nucleotide sequence ID" value="NZ_AP024601.1"/>
</dbReference>
<accession>A0A8D5ZNP9</accession>
<evidence type="ECO:0000313" key="2">
    <source>
        <dbReference type="Proteomes" id="UP000677436"/>
    </source>
</evidence>
<reference evidence="1" key="1">
    <citation type="journal article" date="2013" name="Int. J. Syst. Evol. Microbiol.">
        <title>Polycladomyces abyssicola gen. nov., sp. nov., a thermophilic filamentous bacterium isolated from hemipelagic sediment.</title>
        <authorList>
            <person name="Tsubouchi T."/>
            <person name="Shimane Y."/>
            <person name="Mori K."/>
            <person name="Usui K."/>
            <person name="Hiraki T."/>
            <person name="Tame A."/>
            <person name="Uematsu K."/>
            <person name="Maruyama T."/>
            <person name="Hatada Y."/>
        </authorList>
    </citation>
    <scope>NUCLEOTIDE SEQUENCE</scope>
    <source>
        <strain evidence="1">JIR-001</strain>
    </source>
</reference>
<dbReference type="AlphaFoldDB" id="A0A8D5ZNP9"/>
<evidence type="ECO:0000313" key="1">
    <source>
        <dbReference type="EMBL" id="BCU82172.1"/>
    </source>
</evidence>
<sequence>MNADKTLYMDLARTINQTLGRKAIHPERIRQAVKEAKRIKRYGGTAELIHYATHLYETWFTPEEVEMLKRSPRKKELSHRMIDLLVLEKVLTPAQGMMFKHMV</sequence>
<keyword evidence="2" id="KW-1185">Reference proteome</keyword>
<proteinExistence type="predicted"/>
<organism evidence="1 2">
    <name type="scientific">Polycladomyces abyssicola</name>
    <dbReference type="NCBI Taxonomy" id="1125966"/>
    <lineage>
        <taxon>Bacteria</taxon>
        <taxon>Bacillati</taxon>
        <taxon>Bacillota</taxon>
        <taxon>Bacilli</taxon>
        <taxon>Bacillales</taxon>
        <taxon>Thermoactinomycetaceae</taxon>
        <taxon>Polycladomyces</taxon>
    </lineage>
</organism>
<reference evidence="1" key="2">
    <citation type="journal article" date="2021" name="Microbiol. Resour. Announc.">
        <title>Complete Genome Sequence of Polycladomyces abyssicola JIR-001T, Isolated from Hemipelagic Sediment in Deep Seawater.</title>
        <authorList>
            <person name="Tsubouchi T."/>
            <person name="Kaneko Y."/>
        </authorList>
    </citation>
    <scope>NUCLEOTIDE SEQUENCE</scope>
    <source>
        <strain evidence="1">JIR-001</strain>
    </source>
</reference>
<name>A0A8D5ZNP9_9BACL</name>
<protein>
    <submittedName>
        <fullName evidence="1">Uncharacterized protein</fullName>
    </submittedName>
</protein>
<dbReference type="KEGG" id="pabs:JIR001_19550"/>
<gene>
    <name evidence="1" type="ORF">JIR001_19550</name>
</gene>